<dbReference type="SUPFAM" id="SSF52266">
    <property type="entry name" value="SGNH hydrolase"/>
    <property type="match status" value="1"/>
</dbReference>
<dbReference type="EMBL" id="JAIWYP010000001">
    <property type="protein sequence ID" value="KAH3889383.1"/>
    <property type="molecule type" value="Genomic_DNA"/>
</dbReference>
<dbReference type="Gene3D" id="3.40.50.1110">
    <property type="entry name" value="SGNH hydrolase"/>
    <property type="match status" value="1"/>
</dbReference>
<evidence type="ECO:0000313" key="2">
    <source>
        <dbReference type="Proteomes" id="UP000828390"/>
    </source>
</evidence>
<reference evidence="1" key="1">
    <citation type="journal article" date="2019" name="bioRxiv">
        <title>The Genome of the Zebra Mussel, Dreissena polymorpha: A Resource for Invasive Species Research.</title>
        <authorList>
            <person name="McCartney M.A."/>
            <person name="Auch B."/>
            <person name="Kono T."/>
            <person name="Mallez S."/>
            <person name="Zhang Y."/>
            <person name="Obille A."/>
            <person name="Becker A."/>
            <person name="Abrahante J.E."/>
            <person name="Garbe J."/>
            <person name="Badalamenti J.P."/>
            <person name="Herman A."/>
            <person name="Mangelson H."/>
            <person name="Liachko I."/>
            <person name="Sullivan S."/>
            <person name="Sone E.D."/>
            <person name="Koren S."/>
            <person name="Silverstein K.A.T."/>
            <person name="Beckman K.B."/>
            <person name="Gohl D.M."/>
        </authorList>
    </citation>
    <scope>NUCLEOTIDE SEQUENCE</scope>
    <source>
        <strain evidence="1">Duluth1</strain>
        <tissue evidence="1">Whole animal</tissue>
    </source>
</reference>
<proteinExistence type="predicted"/>
<sequence length="112" mass="12554">MGPIEELLELMLRLGPDVVILCLGGNDISTSEQPCRIRWYIVELSWRIKARGVATVVVADICKRWSFRDAALTSRCFAAMGSSIAYYVASISQWLPWFMYGRLGIGAMTGYI</sequence>
<dbReference type="Proteomes" id="UP000828390">
    <property type="component" value="Unassembled WGS sequence"/>
</dbReference>
<protein>
    <submittedName>
        <fullName evidence="1">Uncharacterized protein</fullName>
    </submittedName>
</protein>
<comment type="caution">
    <text evidence="1">The sequence shown here is derived from an EMBL/GenBank/DDBJ whole genome shotgun (WGS) entry which is preliminary data.</text>
</comment>
<accession>A0A9D4N497</accession>
<keyword evidence="2" id="KW-1185">Reference proteome</keyword>
<name>A0A9D4N497_DREPO</name>
<organism evidence="1 2">
    <name type="scientific">Dreissena polymorpha</name>
    <name type="common">Zebra mussel</name>
    <name type="synonym">Mytilus polymorpha</name>
    <dbReference type="NCBI Taxonomy" id="45954"/>
    <lineage>
        <taxon>Eukaryota</taxon>
        <taxon>Metazoa</taxon>
        <taxon>Spiralia</taxon>
        <taxon>Lophotrochozoa</taxon>
        <taxon>Mollusca</taxon>
        <taxon>Bivalvia</taxon>
        <taxon>Autobranchia</taxon>
        <taxon>Heteroconchia</taxon>
        <taxon>Euheterodonta</taxon>
        <taxon>Imparidentia</taxon>
        <taxon>Neoheterodontei</taxon>
        <taxon>Myida</taxon>
        <taxon>Dreissenoidea</taxon>
        <taxon>Dreissenidae</taxon>
        <taxon>Dreissena</taxon>
    </lineage>
</organism>
<evidence type="ECO:0000313" key="1">
    <source>
        <dbReference type="EMBL" id="KAH3889383.1"/>
    </source>
</evidence>
<dbReference type="InterPro" id="IPR036514">
    <property type="entry name" value="SGNH_hydro_sf"/>
</dbReference>
<gene>
    <name evidence="1" type="ORF">DPMN_013437</name>
</gene>
<dbReference type="AlphaFoldDB" id="A0A9D4N497"/>
<reference evidence="1" key="2">
    <citation type="submission" date="2020-11" db="EMBL/GenBank/DDBJ databases">
        <authorList>
            <person name="McCartney M.A."/>
            <person name="Auch B."/>
            <person name="Kono T."/>
            <person name="Mallez S."/>
            <person name="Becker A."/>
            <person name="Gohl D.M."/>
            <person name="Silverstein K.A.T."/>
            <person name="Koren S."/>
            <person name="Bechman K.B."/>
            <person name="Herman A."/>
            <person name="Abrahante J.E."/>
            <person name="Garbe J."/>
        </authorList>
    </citation>
    <scope>NUCLEOTIDE SEQUENCE</scope>
    <source>
        <strain evidence="1">Duluth1</strain>
        <tissue evidence="1">Whole animal</tissue>
    </source>
</reference>